<dbReference type="InterPro" id="IPR035780">
    <property type="entry name" value="SPRY_Ssh4-like"/>
</dbReference>
<protein>
    <recommendedName>
        <fullName evidence="8">SPRY domain-containing protein</fullName>
    </recommendedName>
</protein>
<proteinExistence type="predicted"/>
<sequence length="258" mass="28219">DGDRAYEWCLRNPLWPPQPVHPTSLAALRAGHLTFLKPDNYTGDLLPLPDRHPGTWKARTWGDGADASLLTTLPIFSAMNDSPARTGIPKTIYFELKLLAMGRGGGSAGEEADASVSIGYVAAPYPTWRQPGWQRGSLAVHGDDGRRFVNDTFGGTDFTTMFRTGETVGIGMRFGRPGRPPGYGEGEGLVQALDDVRVFFTREGREVGGWDLHEEMDERAEGGVAGLEGNYDLFPAVGVYGGVDFEVRFNPADWMYHP</sequence>
<dbReference type="CDD" id="cd12910">
    <property type="entry name" value="SPRY_SSH4_like"/>
    <property type="match status" value="1"/>
</dbReference>
<evidence type="ECO:0000313" key="5">
    <source>
        <dbReference type="EMBL" id="KAF1814044.1"/>
    </source>
</evidence>
<name>A0A6G1G7P0_9PEZI</name>
<dbReference type="RefSeq" id="XP_033535675.1">
    <property type="nucleotide sequence ID" value="XM_033676222.1"/>
</dbReference>
<keyword evidence="4" id="KW-0472">Membrane</keyword>
<dbReference type="EMBL" id="ML975154">
    <property type="protein sequence ID" value="KAF1814044.1"/>
    <property type="molecule type" value="Genomic_DNA"/>
</dbReference>
<reference evidence="5 7" key="1">
    <citation type="submission" date="2020-01" db="EMBL/GenBank/DDBJ databases">
        <authorList>
            <consortium name="DOE Joint Genome Institute"/>
            <person name="Haridas S."/>
            <person name="Albert R."/>
            <person name="Binder M."/>
            <person name="Bloem J."/>
            <person name="Labutti K."/>
            <person name="Salamov A."/>
            <person name="Andreopoulos B."/>
            <person name="Baker S.E."/>
            <person name="Barry K."/>
            <person name="Bills G."/>
            <person name="Bluhm B.H."/>
            <person name="Cannon C."/>
            <person name="Castanera R."/>
            <person name="Culley D.E."/>
            <person name="Daum C."/>
            <person name="Ezra D."/>
            <person name="Gonzalez J.B."/>
            <person name="Henrissat B."/>
            <person name="Kuo A."/>
            <person name="Liang C."/>
            <person name="Lipzen A."/>
            <person name="Lutzoni F."/>
            <person name="Magnuson J."/>
            <person name="Mondo S."/>
            <person name="Nolan M."/>
            <person name="Ohm R."/>
            <person name="Pangilinan J."/>
            <person name="Park H.-J."/>
            <person name="Ramirez L."/>
            <person name="Alfaro M."/>
            <person name="Sun H."/>
            <person name="Tritt A."/>
            <person name="Yoshinaga Y."/>
            <person name="Zwiers L.-H."/>
            <person name="Turgeon B.G."/>
            <person name="Goodwin S.B."/>
            <person name="Spatafora J.W."/>
            <person name="Crous P.W."/>
            <person name="Grigoriev I.V."/>
        </authorList>
    </citation>
    <scope>NUCLEOTIDE SEQUENCE</scope>
    <source>
        <strain evidence="5 7">CBS 781.70</strain>
    </source>
</reference>
<dbReference type="GO" id="GO:0016020">
    <property type="term" value="C:membrane"/>
    <property type="evidence" value="ECO:0007669"/>
    <property type="project" value="UniProtKB-SubCell"/>
</dbReference>
<dbReference type="OrthoDB" id="25503at2759"/>
<keyword evidence="2" id="KW-0812">Transmembrane</keyword>
<dbReference type="InterPro" id="IPR050618">
    <property type="entry name" value="Ubq-SigPath_Reg"/>
</dbReference>
<evidence type="ECO:0000256" key="1">
    <source>
        <dbReference type="ARBA" id="ARBA00004370"/>
    </source>
</evidence>
<gene>
    <name evidence="5 7" type="ORF">P152DRAFT_393882</name>
</gene>
<organism evidence="5">
    <name type="scientific">Eremomyces bilateralis CBS 781.70</name>
    <dbReference type="NCBI Taxonomy" id="1392243"/>
    <lineage>
        <taxon>Eukaryota</taxon>
        <taxon>Fungi</taxon>
        <taxon>Dikarya</taxon>
        <taxon>Ascomycota</taxon>
        <taxon>Pezizomycotina</taxon>
        <taxon>Dothideomycetes</taxon>
        <taxon>Dothideomycetes incertae sedis</taxon>
        <taxon>Eremomycetales</taxon>
        <taxon>Eremomycetaceae</taxon>
        <taxon>Eremomyces</taxon>
    </lineage>
</organism>
<dbReference type="PANTHER" id="PTHR12864">
    <property type="entry name" value="RAN BINDING PROTEIN 9-RELATED"/>
    <property type="match status" value="1"/>
</dbReference>
<dbReference type="GeneID" id="54416792"/>
<dbReference type="Proteomes" id="UP000504638">
    <property type="component" value="Unplaced"/>
</dbReference>
<evidence type="ECO:0000256" key="3">
    <source>
        <dbReference type="ARBA" id="ARBA00022989"/>
    </source>
</evidence>
<accession>A0A6G1G7P0</accession>
<comment type="subcellular location">
    <subcellularLocation>
        <location evidence="1">Membrane</location>
    </subcellularLocation>
</comment>
<dbReference type="InterPro" id="IPR043136">
    <property type="entry name" value="B30.2/SPRY_sf"/>
</dbReference>
<reference evidence="7" key="2">
    <citation type="submission" date="2020-04" db="EMBL/GenBank/DDBJ databases">
        <authorList>
            <consortium name="NCBI Genome Project"/>
        </authorList>
    </citation>
    <scope>NUCLEOTIDE SEQUENCE</scope>
    <source>
        <strain evidence="7">CBS 781.70</strain>
    </source>
</reference>
<dbReference type="AlphaFoldDB" id="A0A6G1G7P0"/>
<dbReference type="Gene3D" id="2.60.120.920">
    <property type="match status" value="1"/>
</dbReference>
<evidence type="ECO:0000256" key="4">
    <source>
        <dbReference type="ARBA" id="ARBA00023136"/>
    </source>
</evidence>
<evidence type="ECO:0008006" key="8">
    <source>
        <dbReference type="Google" id="ProtNLM"/>
    </source>
</evidence>
<evidence type="ECO:0000313" key="6">
    <source>
        <dbReference type="Proteomes" id="UP000504638"/>
    </source>
</evidence>
<keyword evidence="6" id="KW-1185">Reference proteome</keyword>
<keyword evidence="3" id="KW-1133">Transmembrane helix</keyword>
<evidence type="ECO:0000256" key="2">
    <source>
        <dbReference type="ARBA" id="ARBA00022692"/>
    </source>
</evidence>
<evidence type="ECO:0000313" key="7">
    <source>
        <dbReference type="RefSeq" id="XP_033535675.1"/>
    </source>
</evidence>
<reference evidence="7" key="3">
    <citation type="submission" date="2025-04" db="UniProtKB">
        <authorList>
            <consortium name="RefSeq"/>
        </authorList>
    </citation>
    <scope>IDENTIFICATION</scope>
    <source>
        <strain evidence="7">CBS 781.70</strain>
    </source>
</reference>
<feature type="non-terminal residue" evidence="5">
    <location>
        <position position="1"/>
    </location>
</feature>